<comment type="caution">
    <text evidence="2">The sequence shown here is derived from an EMBL/GenBank/DDBJ whole genome shotgun (WGS) entry which is preliminary data.</text>
</comment>
<sequence>MWVDFGRGSRTQNPKLARERESPGGHYGEVPNPVVPTTFPALVGRKVVVLGPDHLRRLTKTLNIASFLDASNAADRVDELVTKMKAESAKWPKENVVFLISGGFGGRLAVLRAFKELGQKDSFIDTGASLDGFAGVASRDFNDKARLCGILPEYMAPGLCNCHGNQCVAA</sequence>
<evidence type="ECO:0000256" key="1">
    <source>
        <dbReference type="SAM" id="MobiDB-lite"/>
    </source>
</evidence>
<reference evidence="2" key="1">
    <citation type="submission" date="2023-08" db="EMBL/GenBank/DDBJ databases">
        <authorList>
            <person name="Chen Y."/>
            <person name="Shah S."/>
            <person name="Dougan E. K."/>
            <person name="Thang M."/>
            <person name="Chan C."/>
        </authorList>
    </citation>
    <scope>NUCLEOTIDE SEQUENCE</scope>
</reference>
<keyword evidence="3" id="KW-1185">Reference proteome</keyword>
<gene>
    <name evidence="2" type="ORF">EVOR1521_LOCUS14140</name>
</gene>
<evidence type="ECO:0000313" key="2">
    <source>
        <dbReference type="EMBL" id="CAJ1388217.1"/>
    </source>
</evidence>
<proteinExistence type="predicted"/>
<dbReference type="AlphaFoldDB" id="A0AA36IKT3"/>
<organism evidence="2 3">
    <name type="scientific">Effrenium voratum</name>
    <dbReference type="NCBI Taxonomy" id="2562239"/>
    <lineage>
        <taxon>Eukaryota</taxon>
        <taxon>Sar</taxon>
        <taxon>Alveolata</taxon>
        <taxon>Dinophyceae</taxon>
        <taxon>Suessiales</taxon>
        <taxon>Symbiodiniaceae</taxon>
        <taxon>Effrenium</taxon>
    </lineage>
</organism>
<protein>
    <submittedName>
        <fullName evidence="2">Uncharacterized protein</fullName>
    </submittedName>
</protein>
<evidence type="ECO:0000313" key="3">
    <source>
        <dbReference type="Proteomes" id="UP001178507"/>
    </source>
</evidence>
<accession>A0AA36IKT3</accession>
<dbReference type="EMBL" id="CAUJNA010001657">
    <property type="protein sequence ID" value="CAJ1388217.1"/>
    <property type="molecule type" value="Genomic_DNA"/>
</dbReference>
<name>A0AA36IKT3_9DINO</name>
<dbReference type="Proteomes" id="UP001178507">
    <property type="component" value="Unassembled WGS sequence"/>
</dbReference>
<feature type="region of interest" description="Disordered" evidence="1">
    <location>
        <begin position="1"/>
        <end position="31"/>
    </location>
</feature>